<dbReference type="Pfam" id="PF04055">
    <property type="entry name" value="Radical_SAM"/>
    <property type="match status" value="1"/>
</dbReference>
<dbReference type="OrthoDB" id="9808591at2"/>
<proteinExistence type="inferred from homology"/>
<dbReference type="InterPro" id="IPR058240">
    <property type="entry name" value="rSAM_sf"/>
</dbReference>
<protein>
    <submittedName>
        <fullName evidence="8">Radical SAM additional 4Fe4S-binding SPASM domain-containing protein</fullName>
    </submittedName>
</protein>
<evidence type="ECO:0000259" key="7">
    <source>
        <dbReference type="Pfam" id="PF04055"/>
    </source>
</evidence>
<feature type="domain" description="Radical SAM core" evidence="7">
    <location>
        <begin position="12"/>
        <end position="160"/>
    </location>
</feature>
<evidence type="ECO:0000313" key="9">
    <source>
        <dbReference type="Proteomes" id="UP000184334"/>
    </source>
</evidence>
<evidence type="ECO:0000256" key="5">
    <source>
        <dbReference type="ARBA" id="ARBA00023014"/>
    </source>
</evidence>
<dbReference type="SFLD" id="SFLDG01386">
    <property type="entry name" value="main_SPASM_domain-containing"/>
    <property type="match status" value="1"/>
</dbReference>
<keyword evidence="3" id="KW-0479">Metal-binding</keyword>
<comment type="caution">
    <text evidence="8">The sequence shown here is derived from an EMBL/GenBank/DDBJ whole genome shotgun (WGS) entry which is preliminary data.</text>
</comment>
<keyword evidence="5" id="KW-0411">Iron-sulfur</keyword>
<evidence type="ECO:0000256" key="1">
    <source>
        <dbReference type="ARBA" id="ARBA00001966"/>
    </source>
</evidence>
<dbReference type="SFLD" id="SFLDG01384">
    <property type="entry name" value="thioether_bond_formation_requi"/>
    <property type="match status" value="1"/>
</dbReference>
<name>A0A1M4Y906_MARH1</name>
<dbReference type="SFLD" id="SFLDS00029">
    <property type="entry name" value="Radical_SAM"/>
    <property type="match status" value="1"/>
</dbReference>
<comment type="cofactor">
    <cofactor evidence="1">
        <name>[4Fe-4S] cluster</name>
        <dbReference type="ChEBI" id="CHEBI:49883"/>
    </cofactor>
</comment>
<evidence type="ECO:0000256" key="4">
    <source>
        <dbReference type="ARBA" id="ARBA00023004"/>
    </source>
</evidence>
<dbReference type="STRING" id="1122195.SAMN02745164_01617"/>
<dbReference type="GO" id="GO:0046872">
    <property type="term" value="F:metal ion binding"/>
    <property type="evidence" value="ECO:0007669"/>
    <property type="project" value="UniProtKB-KW"/>
</dbReference>
<dbReference type="NCBIfam" id="TIGR04085">
    <property type="entry name" value="rSAM_more_4Fe4S"/>
    <property type="match status" value="1"/>
</dbReference>
<dbReference type="EMBL" id="FQUI01000029">
    <property type="protein sequence ID" value="SHF02083.1"/>
    <property type="molecule type" value="Genomic_DNA"/>
</dbReference>
<dbReference type="GO" id="GO:0051536">
    <property type="term" value="F:iron-sulfur cluster binding"/>
    <property type="evidence" value="ECO:0007669"/>
    <property type="project" value="UniProtKB-KW"/>
</dbReference>
<keyword evidence="4" id="KW-0408">Iron</keyword>
<dbReference type="AlphaFoldDB" id="A0A1M4Y906"/>
<dbReference type="InterPro" id="IPR023885">
    <property type="entry name" value="4Fe4S-binding_SPASM_dom"/>
</dbReference>
<dbReference type="RefSeq" id="WP_072865260.1">
    <property type="nucleotide sequence ID" value="NZ_FQUI01000029.1"/>
</dbReference>
<reference evidence="8" key="1">
    <citation type="submission" date="2016-11" db="EMBL/GenBank/DDBJ databases">
        <authorList>
            <person name="Varghese N."/>
            <person name="Submissions S."/>
        </authorList>
    </citation>
    <scope>NUCLEOTIDE SEQUENCE [LARGE SCALE GENOMIC DNA]</scope>
    <source>
        <strain evidence="8">DSM 16785</strain>
    </source>
</reference>
<dbReference type="Gene3D" id="3.20.20.70">
    <property type="entry name" value="Aldolase class I"/>
    <property type="match status" value="1"/>
</dbReference>
<dbReference type="SFLD" id="SFLDG01067">
    <property type="entry name" value="SPASM/twitch_domain_containing"/>
    <property type="match status" value="1"/>
</dbReference>
<comment type="similarity">
    <text evidence="6">Belongs to the radical SAM superfamily. Anaerobic sulfatase-maturating enzyme family.</text>
</comment>
<dbReference type="Proteomes" id="UP000184334">
    <property type="component" value="Unassembled WGS sequence"/>
</dbReference>
<evidence type="ECO:0000256" key="6">
    <source>
        <dbReference type="ARBA" id="ARBA00023601"/>
    </source>
</evidence>
<dbReference type="GO" id="GO:0016491">
    <property type="term" value="F:oxidoreductase activity"/>
    <property type="evidence" value="ECO:0007669"/>
    <property type="project" value="InterPro"/>
</dbReference>
<evidence type="ECO:0000313" key="8">
    <source>
        <dbReference type="EMBL" id="SHF02083.1"/>
    </source>
</evidence>
<evidence type="ECO:0000256" key="2">
    <source>
        <dbReference type="ARBA" id="ARBA00022691"/>
    </source>
</evidence>
<sequence length="360" mass="42302">MAHWRKDCISIFLTDRCNLHCKYCYCNEIHKNTQIENHNINFYKIGITDFYLSHGYIYLRFFANGEPTLQIDIIKELVEYSKFLTNNVKFELQTNGVFNKKISKWISENIDIVWISCDGMPKIQDYYRPTLSGNSSSKIVESNIKYLTNNIKYLGVRITIGQKNIFGQKELIDYFDSLNVKYLYSDLIFLPINMREKDFFEEKIPPLIYAREYLKAHKYAQKKGIFYGSYFIINFDEKTSISCRACNPSPHLTIDGYVTACDMSYKKDVLSDLVYGKYDNEKKRIIYDYNKIEKIRSRIVDNMKECSNCEIKYFCAGGCLGESLNELGDLFKPKRHNCEAIKFLAKELKPPLKQLPIFHP</sequence>
<dbReference type="CDD" id="cd01335">
    <property type="entry name" value="Radical_SAM"/>
    <property type="match status" value="1"/>
</dbReference>
<dbReference type="InterPro" id="IPR007197">
    <property type="entry name" value="rSAM"/>
</dbReference>
<dbReference type="InterPro" id="IPR023867">
    <property type="entry name" value="Sulphatase_maturase_rSAM"/>
</dbReference>
<evidence type="ECO:0000256" key="3">
    <source>
        <dbReference type="ARBA" id="ARBA00022723"/>
    </source>
</evidence>
<dbReference type="InterPro" id="IPR013785">
    <property type="entry name" value="Aldolase_TIM"/>
</dbReference>
<organism evidence="8 9">
    <name type="scientific">Marinitoga hydrogenitolerans (strain DSM 16785 / JCM 12826 / AT1271)</name>
    <dbReference type="NCBI Taxonomy" id="1122195"/>
    <lineage>
        <taxon>Bacteria</taxon>
        <taxon>Thermotogati</taxon>
        <taxon>Thermotogota</taxon>
        <taxon>Thermotogae</taxon>
        <taxon>Petrotogales</taxon>
        <taxon>Petrotogaceae</taxon>
        <taxon>Marinitoga</taxon>
    </lineage>
</organism>
<dbReference type="SUPFAM" id="SSF102114">
    <property type="entry name" value="Radical SAM enzymes"/>
    <property type="match status" value="1"/>
</dbReference>
<gene>
    <name evidence="8" type="ORF">SAMN02745164_01617</name>
</gene>
<keyword evidence="2" id="KW-0949">S-adenosyl-L-methionine</keyword>
<accession>A0A1M4Y906</accession>
<dbReference type="PANTHER" id="PTHR43273">
    <property type="entry name" value="ANAEROBIC SULFATASE-MATURATING ENZYME HOMOLOG ASLB-RELATED"/>
    <property type="match status" value="1"/>
</dbReference>
<keyword evidence="9" id="KW-1185">Reference proteome</keyword>
<dbReference type="PANTHER" id="PTHR43273:SF3">
    <property type="entry name" value="ANAEROBIC SULFATASE-MATURATING ENZYME HOMOLOG ASLB-RELATED"/>
    <property type="match status" value="1"/>
</dbReference>